<dbReference type="AlphaFoldDB" id="A0AAD9JDX7"/>
<keyword evidence="3" id="KW-1185">Reference proteome</keyword>
<feature type="compositionally biased region" description="Basic and acidic residues" evidence="1">
    <location>
        <begin position="117"/>
        <end position="130"/>
    </location>
</feature>
<feature type="compositionally biased region" description="Basic and acidic residues" evidence="1">
    <location>
        <begin position="259"/>
        <end position="274"/>
    </location>
</feature>
<name>A0AAD9JDX7_9ANNE</name>
<evidence type="ECO:0000256" key="1">
    <source>
        <dbReference type="SAM" id="MobiDB-lite"/>
    </source>
</evidence>
<feature type="region of interest" description="Disordered" evidence="1">
    <location>
        <begin position="1"/>
        <end position="287"/>
    </location>
</feature>
<feature type="region of interest" description="Disordered" evidence="1">
    <location>
        <begin position="300"/>
        <end position="413"/>
    </location>
</feature>
<feature type="compositionally biased region" description="Polar residues" evidence="1">
    <location>
        <begin position="359"/>
        <end position="371"/>
    </location>
</feature>
<feature type="compositionally biased region" description="Low complexity" evidence="1">
    <location>
        <begin position="180"/>
        <end position="190"/>
    </location>
</feature>
<protein>
    <submittedName>
        <fullName evidence="2">Uncharacterized protein</fullName>
    </submittedName>
</protein>
<gene>
    <name evidence="2" type="ORF">LSH36_378g02052</name>
</gene>
<accession>A0AAD9JDX7</accession>
<evidence type="ECO:0000313" key="3">
    <source>
        <dbReference type="Proteomes" id="UP001208570"/>
    </source>
</evidence>
<dbReference type="EMBL" id="JAODUP010000378">
    <property type="protein sequence ID" value="KAK2151037.1"/>
    <property type="molecule type" value="Genomic_DNA"/>
</dbReference>
<reference evidence="2" key="1">
    <citation type="journal article" date="2023" name="Mol. Biol. Evol.">
        <title>Third-Generation Sequencing Reveals the Adaptive Role of the Epigenome in Three Deep-Sea Polychaetes.</title>
        <authorList>
            <person name="Perez M."/>
            <person name="Aroh O."/>
            <person name="Sun Y."/>
            <person name="Lan Y."/>
            <person name="Juniper S.K."/>
            <person name="Young C.R."/>
            <person name="Angers B."/>
            <person name="Qian P.Y."/>
        </authorList>
    </citation>
    <scope>NUCLEOTIDE SEQUENCE</scope>
    <source>
        <strain evidence="2">P08H-3</strain>
    </source>
</reference>
<feature type="compositionally biased region" description="Basic and acidic residues" evidence="1">
    <location>
        <begin position="300"/>
        <end position="322"/>
    </location>
</feature>
<feature type="compositionally biased region" description="Basic and acidic residues" evidence="1">
    <location>
        <begin position="13"/>
        <end position="23"/>
    </location>
</feature>
<dbReference type="Proteomes" id="UP001208570">
    <property type="component" value="Unassembled WGS sequence"/>
</dbReference>
<sequence>MGACYGKGSGPNDPDKAPYGRDEKRRRRGKDAKNVGGRQSEEPGVDVVSRGERSPADNEYGGNDESDPEKRRTTTLGQRHGDKADDRHQIESATVQMPTNKVVLQPATDDIFKQSPPKRDTRLSTGRPEDNAASLLDAKEERASRPRQPSVTRERVPPKADIPSSARVGDGPAIGRRSETTSTTSTTTKAATRRGRSEDSEIVTDEDVSIRILHQPKLKAESPWTVGSKSQTYSNAEDDDDKGQRSTVSSPPRVAGIGENEKKVVNGRREDVRPADVSGVIGGGRKTTFGEVPRAEVLKTEVEKAENATKQPKDFGFSERSRAAGTNVENGVLDSNQTKPVSKRTTSSKSDERGASPVQYRNGTASVTADVNSFIKPEKSEREASAEQHEVNTVSGRHDDDDDDGCDENRQRVAETRWYREWHSVVGRQT</sequence>
<proteinExistence type="predicted"/>
<comment type="caution">
    <text evidence="2">The sequence shown here is derived from an EMBL/GenBank/DDBJ whole genome shotgun (WGS) entry which is preliminary data.</text>
</comment>
<feature type="compositionally biased region" description="Polar residues" evidence="1">
    <location>
        <begin position="225"/>
        <end position="235"/>
    </location>
</feature>
<organism evidence="2 3">
    <name type="scientific">Paralvinella palmiformis</name>
    <dbReference type="NCBI Taxonomy" id="53620"/>
    <lineage>
        <taxon>Eukaryota</taxon>
        <taxon>Metazoa</taxon>
        <taxon>Spiralia</taxon>
        <taxon>Lophotrochozoa</taxon>
        <taxon>Annelida</taxon>
        <taxon>Polychaeta</taxon>
        <taxon>Sedentaria</taxon>
        <taxon>Canalipalpata</taxon>
        <taxon>Terebellida</taxon>
        <taxon>Terebelliformia</taxon>
        <taxon>Alvinellidae</taxon>
        <taxon>Paralvinella</taxon>
    </lineage>
</organism>
<feature type="compositionally biased region" description="Basic and acidic residues" evidence="1">
    <location>
        <begin position="79"/>
        <end position="90"/>
    </location>
</feature>
<feature type="compositionally biased region" description="Basic and acidic residues" evidence="1">
    <location>
        <begin position="376"/>
        <end position="390"/>
    </location>
</feature>
<evidence type="ECO:0000313" key="2">
    <source>
        <dbReference type="EMBL" id="KAK2151037.1"/>
    </source>
</evidence>
<feature type="compositionally biased region" description="Polar residues" evidence="1">
    <location>
        <begin position="327"/>
        <end position="348"/>
    </location>
</feature>